<reference evidence="1" key="1">
    <citation type="submission" date="2021-07" db="EMBL/GenBank/DDBJ databases">
        <authorList>
            <person name="Durling M."/>
        </authorList>
    </citation>
    <scope>NUCLEOTIDE SEQUENCE</scope>
</reference>
<dbReference type="Proteomes" id="UP000696280">
    <property type="component" value="Unassembled WGS sequence"/>
</dbReference>
<sequence>MSIEQNVDSILFDSHATFFQIIKAFEDGRHFYRVKITVDDIPNPLERTFDDPCSISDHKSCLVYLNEMLNEGRYNAAIAKSTDILINEYGQELFKRLKLGEFSGNLKRAKIIIEIRESGSQQDTENTIHRIRWEQLEDQELWPSVKTRTITVRRVTSQNNVIGGPATITLAEEATYRKEKGRVNILLVIARSFEKNNGHYYDIDPGVTMSVILRMKRTLEERKSYHSIALEVVRPGTFDAFKIHLNSRPKGFFDIVHFDVHGRVTIQNNQDQQRPNTSYLHFLHEDFLRRDSEDAKNNLVGIPAKAIADELHRHQVPYAVLNACKSANPFGGNEGNLSRLFSMENSLKILAMSYNISGAAVKLLCERFYHSFFQDLDSFSDSARQARKGLRDYRIRVELYPRIEVQDWFVPVTYAHLDGQLPKSTEKSSRPWLNVSLRSHSRISTRSVSSASSYMSSKSVEHDNSRFLALQIKPDLVFERQLMRDNIARLFGPSEIDNETYLGYVTDLWCVTSFARRPHDFDCGSYMGPYSRDDRELDRAREYIWGSSLRPPAFFEDFPASLKHIQNDYTPRPIILFKRANALFPRAPTESQLLRIDYLNEFLEEVLISPAKNTLPRFRPPYIVFLSTTDIQSQSITTFPIIGGERFNYSGPAKTVLYTS</sequence>
<accession>A0A9N9PSQ9</accession>
<evidence type="ECO:0000313" key="2">
    <source>
        <dbReference type="Proteomes" id="UP000696280"/>
    </source>
</evidence>
<dbReference type="EMBL" id="CAJVRL010000052">
    <property type="protein sequence ID" value="CAG8953678.1"/>
    <property type="molecule type" value="Genomic_DNA"/>
</dbReference>
<dbReference type="OrthoDB" id="3559514at2759"/>
<gene>
    <name evidence="1" type="ORF">HYFRA_00006567</name>
</gene>
<evidence type="ECO:0000313" key="1">
    <source>
        <dbReference type="EMBL" id="CAG8953678.1"/>
    </source>
</evidence>
<comment type="caution">
    <text evidence="1">The sequence shown here is derived from an EMBL/GenBank/DDBJ whole genome shotgun (WGS) entry which is preliminary data.</text>
</comment>
<protein>
    <recommendedName>
        <fullName evidence="3">CHAT domain-containing protein</fullName>
    </recommendedName>
</protein>
<name>A0A9N9PSQ9_9HELO</name>
<dbReference type="AlphaFoldDB" id="A0A9N9PSQ9"/>
<proteinExistence type="predicted"/>
<evidence type="ECO:0008006" key="3">
    <source>
        <dbReference type="Google" id="ProtNLM"/>
    </source>
</evidence>
<organism evidence="1 2">
    <name type="scientific">Hymenoscyphus fraxineus</name>
    <dbReference type="NCBI Taxonomy" id="746836"/>
    <lineage>
        <taxon>Eukaryota</taxon>
        <taxon>Fungi</taxon>
        <taxon>Dikarya</taxon>
        <taxon>Ascomycota</taxon>
        <taxon>Pezizomycotina</taxon>
        <taxon>Leotiomycetes</taxon>
        <taxon>Helotiales</taxon>
        <taxon>Helotiaceae</taxon>
        <taxon>Hymenoscyphus</taxon>
    </lineage>
</organism>
<keyword evidence="2" id="KW-1185">Reference proteome</keyword>